<dbReference type="Gene3D" id="3.40.1350.10">
    <property type="match status" value="1"/>
</dbReference>
<organism evidence="1 2">
    <name type="scientific">Hwangdonia seohaensis</name>
    <dbReference type="NCBI Taxonomy" id="1240727"/>
    <lineage>
        <taxon>Bacteria</taxon>
        <taxon>Pseudomonadati</taxon>
        <taxon>Bacteroidota</taxon>
        <taxon>Flavobacteriia</taxon>
        <taxon>Flavobacteriales</taxon>
        <taxon>Flavobacteriaceae</taxon>
        <taxon>Hwangdonia</taxon>
    </lineage>
</organism>
<dbReference type="Proteomes" id="UP001597163">
    <property type="component" value="Unassembled WGS sequence"/>
</dbReference>
<gene>
    <name evidence="1" type="ORF">ACFQ2E_14135</name>
</gene>
<evidence type="ECO:0000313" key="2">
    <source>
        <dbReference type="Proteomes" id="UP001597163"/>
    </source>
</evidence>
<accession>A0ABW3RGH8</accession>
<dbReference type="InterPro" id="IPR011856">
    <property type="entry name" value="tRNA_endonuc-like_dom_sf"/>
</dbReference>
<dbReference type="Gene3D" id="3.10.590.10">
    <property type="entry name" value="ph1033 like domains"/>
    <property type="match status" value="1"/>
</dbReference>
<evidence type="ECO:0000313" key="1">
    <source>
        <dbReference type="EMBL" id="MFD1163567.1"/>
    </source>
</evidence>
<name>A0ABW3RGH8_9FLAO</name>
<proteinExistence type="predicted"/>
<dbReference type="EMBL" id="JBHTLJ010000004">
    <property type="protein sequence ID" value="MFD1163567.1"/>
    <property type="molecule type" value="Genomic_DNA"/>
</dbReference>
<dbReference type="RefSeq" id="WP_311940981.1">
    <property type="nucleotide sequence ID" value="NZ_JAVSCK010000004.1"/>
</dbReference>
<keyword evidence="2" id="KW-1185">Reference proteome</keyword>
<sequence length="327" mass="38749">MIFNLNQKQHEINRRKGLRLFDIGWKEEDFQKMMYENLEVLLPEDELLLIMQSHKWQEEPDLMAIDKNGDLYIFELKAWESQDVNLLQVMRYGQIYGQYQYDDLNELFLKRFPNEVSLISALNSKFDSGLKTSNINTKQKFILITNGLDFKTRAAIEYWDKQGVSISSWVYKIYKVNKEILLDFETYRKNPNPYEDIDEGYYIFNTNIKHGSEDETDMLENHKVAAYFEPWKFKIEHLNKGDKVFLYSSGTGIVAKGIATDKINKGRYRDNPKYSNEEYSMKLNNFKILENPIPASEIKRIAGVNYVFMQTMFSIDKETGEKLWKKK</sequence>
<dbReference type="SUPFAM" id="SSF88697">
    <property type="entry name" value="PUA domain-like"/>
    <property type="match status" value="1"/>
</dbReference>
<protein>
    <recommendedName>
        <fullName evidence="3">EVE domain-containing protein</fullName>
    </recommendedName>
</protein>
<evidence type="ECO:0008006" key="3">
    <source>
        <dbReference type="Google" id="ProtNLM"/>
    </source>
</evidence>
<reference evidence="2" key="1">
    <citation type="journal article" date="2019" name="Int. J. Syst. Evol. Microbiol.">
        <title>The Global Catalogue of Microorganisms (GCM) 10K type strain sequencing project: providing services to taxonomists for standard genome sequencing and annotation.</title>
        <authorList>
            <consortium name="The Broad Institute Genomics Platform"/>
            <consortium name="The Broad Institute Genome Sequencing Center for Infectious Disease"/>
            <person name="Wu L."/>
            <person name="Ma J."/>
        </authorList>
    </citation>
    <scope>NUCLEOTIDE SEQUENCE [LARGE SCALE GENOMIC DNA]</scope>
    <source>
        <strain evidence="2">CCUG 63246</strain>
    </source>
</reference>
<comment type="caution">
    <text evidence="1">The sequence shown here is derived from an EMBL/GenBank/DDBJ whole genome shotgun (WGS) entry which is preliminary data.</text>
</comment>
<dbReference type="InterPro" id="IPR015947">
    <property type="entry name" value="PUA-like_sf"/>
</dbReference>